<dbReference type="Gene3D" id="3.30.450.90">
    <property type="match status" value="1"/>
</dbReference>
<organism evidence="5 6">
    <name type="scientific">Candidatus Magasanikbacteria bacterium CG10_big_fil_rev_8_21_14_0_10_43_6</name>
    <dbReference type="NCBI Taxonomy" id="1974650"/>
    <lineage>
        <taxon>Bacteria</taxon>
        <taxon>Candidatus Magasanikiibacteriota</taxon>
    </lineage>
</organism>
<dbReference type="SUPFAM" id="SSF52540">
    <property type="entry name" value="P-loop containing nucleoside triphosphate hydrolases"/>
    <property type="match status" value="1"/>
</dbReference>
<dbReference type="CDD" id="cd01129">
    <property type="entry name" value="PulE-GspE-like"/>
    <property type="match status" value="1"/>
</dbReference>
<dbReference type="Pfam" id="PF00437">
    <property type="entry name" value="T2SSE"/>
    <property type="match status" value="1"/>
</dbReference>
<name>A0A2M6W069_9BACT</name>
<dbReference type="InterPro" id="IPR007831">
    <property type="entry name" value="T2SS_GspE_N"/>
</dbReference>
<feature type="domain" description="Bacterial type II secretion system protein E" evidence="4">
    <location>
        <begin position="405"/>
        <end position="419"/>
    </location>
</feature>
<dbReference type="InterPro" id="IPR037257">
    <property type="entry name" value="T2SS_E_N_sf"/>
</dbReference>
<keyword evidence="2" id="KW-0547">Nucleotide-binding</keyword>
<dbReference type="Proteomes" id="UP000229362">
    <property type="component" value="Unassembled WGS sequence"/>
</dbReference>
<dbReference type="PROSITE" id="PS00662">
    <property type="entry name" value="T2SP_E"/>
    <property type="match status" value="1"/>
</dbReference>
<dbReference type="FunFam" id="3.40.50.300:FF:000398">
    <property type="entry name" value="Type IV pilus assembly ATPase PilB"/>
    <property type="match status" value="1"/>
</dbReference>
<dbReference type="Gene3D" id="3.40.50.300">
    <property type="entry name" value="P-loop containing nucleotide triphosphate hydrolases"/>
    <property type="match status" value="1"/>
</dbReference>
<keyword evidence="3" id="KW-0067">ATP-binding</keyword>
<protein>
    <recommendedName>
        <fullName evidence="4">Bacterial type II secretion system protein E domain-containing protein</fullName>
    </recommendedName>
</protein>
<dbReference type="InterPro" id="IPR001482">
    <property type="entry name" value="T2SS/T4SS_dom"/>
</dbReference>
<comment type="caution">
    <text evidence="5">The sequence shown here is derived from an EMBL/GenBank/DDBJ whole genome shotgun (WGS) entry which is preliminary data.</text>
</comment>
<sequence>MELCSIFLYNSSHIHDILKNGRRHLYSFLYILMLNEKLLLELLAQKGSLAPADIKQYIKEAKKDKKTLEEYLSEKGIIDEVELYTAAAAHMDVPIIQLKGREIKKDVLNTVPPPLAQTHSIIAFDKTRKELSLAMLDPDDIQTIEFLQRKTGLTPKVFLTTPTDIKDALRRYHADLDQQMNIVSLSDKNNADEGDLKKVAEELPIINIVNSILEHAVYEGASDIHIEPTEKEVTVRYRVDGILKSVMTLPKTVQSGITARVKILAVLKIDEHMLPQDGRFKIQVQEEKFSFRVSIIPVYDGEKIVLRLLHEGQKPLSLDQLGLLDAPRALLEEAIERPHGMILVTGPTGSGKTTTLYSVLGLLNQPDVNISTIEDPIEYHVKGINQSQVNTRAGFTFAGGLRAFLRQDPDIIMVGEIRDKETAEIAVHAAMTGHLVLSTLHTNDAPTTLPRLLDMGIPPFLVAFTVNVIMGQRLVRKICEHCKKELPLGKEELRELQKIADIKKILPLLKENNATLRAEEKNLESMIFYRGEGCRRCGNTGYKGRVGIYEVLDVDEGLTQMINGGATAKNIKDYAKESGMITMLEDGIIKAKLGITTIEEVLRVTRD</sequence>
<dbReference type="GO" id="GO:0005886">
    <property type="term" value="C:plasma membrane"/>
    <property type="evidence" value="ECO:0007669"/>
    <property type="project" value="TreeGrafter"/>
</dbReference>
<dbReference type="InterPro" id="IPR027417">
    <property type="entry name" value="P-loop_NTPase"/>
</dbReference>
<dbReference type="PANTHER" id="PTHR30258">
    <property type="entry name" value="TYPE II SECRETION SYSTEM PROTEIN GSPE-RELATED"/>
    <property type="match status" value="1"/>
</dbReference>
<dbReference type="SUPFAM" id="SSF160246">
    <property type="entry name" value="EspE N-terminal domain-like"/>
    <property type="match status" value="1"/>
</dbReference>
<evidence type="ECO:0000256" key="1">
    <source>
        <dbReference type="ARBA" id="ARBA00006611"/>
    </source>
</evidence>
<dbReference type="EMBL" id="PFBZ01000192">
    <property type="protein sequence ID" value="PIT86193.1"/>
    <property type="molecule type" value="Genomic_DNA"/>
</dbReference>
<gene>
    <name evidence="5" type="ORF">COU33_04520</name>
</gene>
<dbReference type="SMART" id="SM00382">
    <property type="entry name" value="AAA"/>
    <property type="match status" value="1"/>
</dbReference>
<dbReference type="Gene3D" id="3.30.300.160">
    <property type="entry name" value="Type II secretion system, protein E, N-terminal domain"/>
    <property type="match status" value="1"/>
</dbReference>
<evidence type="ECO:0000313" key="6">
    <source>
        <dbReference type="Proteomes" id="UP000229362"/>
    </source>
</evidence>
<dbReference type="AlphaFoldDB" id="A0A2M6W069"/>
<reference evidence="6" key="1">
    <citation type="submission" date="2017-09" db="EMBL/GenBank/DDBJ databases">
        <title>Depth-based differentiation of microbial function through sediment-hosted aquifers and enrichment of novel symbionts in the deep terrestrial subsurface.</title>
        <authorList>
            <person name="Probst A.J."/>
            <person name="Ladd B."/>
            <person name="Jarett J.K."/>
            <person name="Geller-Mcgrath D.E."/>
            <person name="Sieber C.M.K."/>
            <person name="Emerson J.B."/>
            <person name="Anantharaman K."/>
            <person name="Thomas B.C."/>
            <person name="Malmstrom R."/>
            <person name="Stieglmeier M."/>
            <person name="Klingl A."/>
            <person name="Woyke T."/>
            <person name="Ryan C.M."/>
            <person name="Banfield J.F."/>
        </authorList>
    </citation>
    <scope>NUCLEOTIDE SEQUENCE [LARGE SCALE GENOMIC DNA]</scope>
</reference>
<dbReference type="GO" id="GO:0016887">
    <property type="term" value="F:ATP hydrolysis activity"/>
    <property type="evidence" value="ECO:0007669"/>
    <property type="project" value="TreeGrafter"/>
</dbReference>
<evidence type="ECO:0000259" key="4">
    <source>
        <dbReference type="PROSITE" id="PS00662"/>
    </source>
</evidence>
<evidence type="ECO:0000256" key="2">
    <source>
        <dbReference type="ARBA" id="ARBA00022741"/>
    </source>
</evidence>
<dbReference type="PANTHER" id="PTHR30258:SF1">
    <property type="entry name" value="PROTEIN TRANSPORT PROTEIN HOFB HOMOLOG"/>
    <property type="match status" value="1"/>
</dbReference>
<proteinExistence type="inferred from homology"/>
<evidence type="ECO:0000313" key="5">
    <source>
        <dbReference type="EMBL" id="PIT86193.1"/>
    </source>
</evidence>
<evidence type="ECO:0000256" key="3">
    <source>
        <dbReference type="ARBA" id="ARBA00022840"/>
    </source>
</evidence>
<accession>A0A2M6W069</accession>
<dbReference type="InterPro" id="IPR003593">
    <property type="entry name" value="AAA+_ATPase"/>
</dbReference>
<comment type="similarity">
    <text evidence="1">Belongs to the GSP E family.</text>
</comment>
<dbReference type="GO" id="GO:0005524">
    <property type="term" value="F:ATP binding"/>
    <property type="evidence" value="ECO:0007669"/>
    <property type="project" value="UniProtKB-KW"/>
</dbReference>
<dbReference type="Pfam" id="PF05157">
    <property type="entry name" value="MshEN"/>
    <property type="match status" value="1"/>
</dbReference>